<accession>A0A4D9EHQ5</accession>
<evidence type="ECO:0000313" key="3">
    <source>
        <dbReference type="Proteomes" id="UP000297703"/>
    </source>
</evidence>
<dbReference type="Proteomes" id="UP000297703">
    <property type="component" value="Unassembled WGS sequence"/>
</dbReference>
<sequence length="198" mass="21419">MCERGGSVAGFRSSAIYLGVKDIQGTFYKPTGYRGRPGSCRLCVPVLHKWAYSEPALDRGKNGDNLREALLAMSVAGSLPPQYHNTMQVLVNPLLPGVKGRRRGNPNPLEPSPGVGASGIQMASRHSTRPRDTENLLGNYSWNAAALWLGGCASQTPCLDCVESHAMRRGSDRTGFKSRTNWSQRAKLSIPVVPPPGF</sequence>
<reference evidence="2 3" key="2">
    <citation type="submission" date="2019-04" db="EMBL/GenBank/DDBJ databases">
        <title>The genome sequence of big-headed turtle.</title>
        <authorList>
            <person name="Gong S."/>
        </authorList>
    </citation>
    <scope>NUCLEOTIDE SEQUENCE [LARGE SCALE GENOMIC DNA]</scope>
    <source>
        <strain evidence="2">DO16091913</strain>
        <tissue evidence="2">Muscle</tissue>
    </source>
</reference>
<name>A0A4D9EHQ5_9SAUR</name>
<feature type="region of interest" description="Disordered" evidence="1">
    <location>
        <begin position="97"/>
        <end position="132"/>
    </location>
</feature>
<proteinExistence type="predicted"/>
<dbReference type="AlphaFoldDB" id="A0A4D9EHQ5"/>
<comment type="caution">
    <text evidence="2">The sequence shown here is derived from an EMBL/GenBank/DDBJ whole genome shotgun (WGS) entry which is preliminary data.</text>
</comment>
<evidence type="ECO:0000256" key="1">
    <source>
        <dbReference type="SAM" id="MobiDB-lite"/>
    </source>
</evidence>
<keyword evidence="3" id="KW-1185">Reference proteome</keyword>
<evidence type="ECO:0000313" key="2">
    <source>
        <dbReference type="EMBL" id="TFK07258.1"/>
    </source>
</evidence>
<gene>
    <name evidence="2" type="ORF">DR999_PMT09940</name>
</gene>
<reference evidence="2 3" key="1">
    <citation type="submission" date="2019-04" db="EMBL/GenBank/DDBJ databases">
        <title>Draft genome of the big-headed turtle Platysternon megacephalum.</title>
        <authorList>
            <person name="Gong S."/>
        </authorList>
    </citation>
    <scope>NUCLEOTIDE SEQUENCE [LARGE SCALE GENOMIC DNA]</scope>
    <source>
        <strain evidence="2">DO16091913</strain>
        <tissue evidence="2">Muscle</tissue>
    </source>
</reference>
<protein>
    <submittedName>
        <fullName evidence="2">Adenomatous polyposis coli protein 2</fullName>
    </submittedName>
</protein>
<organism evidence="2 3">
    <name type="scientific">Platysternon megacephalum</name>
    <name type="common">big-headed turtle</name>
    <dbReference type="NCBI Taxonomy" id="55544"/>
    <lineage>
        <taxon>Eukaryota</taxon>
        <taxon>Metazoa</taxon>
        <taxon>Chordata</taxon>
        <taxon>Craniata</taxon>
        <taxon>Vertebrata</taxon>
        <taxon>Euteleostomi</taxon>
        <taxon>Archelosauria</taxon>
        <taxon>Testudinata</taxon>
        <taxon>Testudines</taxon>
        <taxon>Cryptodira</taxon>
        <taxon>Durocryptodira</taxon>
        <taxon>Testudinoidea</taxon>
        <taxon>Platysternidae</taxon>
        <taxon>Platysternon</taxon>
    </lineage>
</organism>
<dbReference type="EMBL" id="QXTE01000087">
    <property type="protein sequence ID" value="TFK07258.1"/>
    <property type="molecule type" value="Genomic_DNA"/>
</dbReference>